<feature type="region of interest" description="Disordered" evidence="1">
    <location>
        <begin position="154"/>
        <end position="175"/>
    </location>
</feature>
<accession>A0A0V1EVY2</accession>
<evidence type="ECO:0000313" key="3">
    <source>
        <dbReference type="EMBL" id="KRY88364.1"/>
    </source>
</evidence>
<keyword evidence="5" id="KW-1185">Reference proteome</keyword>
<dbReference type="EMBL" id="JYDT01000043">
    <property type="protein sequence ID" value="KRY88364.1"/>
    <property type="molecule type" value="Genomic_DNA"/>
</dbReference>
<dbReference type="EMBL" id="JYDR01000006">
    <property type="protein sequence ID" value="KRY77825.1"/>
    <property type="molecule type" value="Genomic_DNA"/>
</dbReference>
<dbReference type="Proteomes" id="UP000054995">
    <property type="component" value="Unassembled WGS sequence"/>
</dbReference>
<organism evidence="2 4">
    <name type="scientific">Trichinella pseudospiralis</name>
    <name type="common">Parasitic roundworm</name>
    <dbReference type="NCBI Taxonomy" id="6337"/>
    <lineage>
        <taxon>Eukaryota</taxon>
        <taxon>Metazoa</taxon>
        <taxon>Ecdysozoa</taxon>
        <taxon>Nematoda</taxon>
        <taxon>Enoplea</taxon>
        <taxon>Dorylaimia</taxon>
        <taxon>Trichinellida</taxon>
        <taxon>Trichinellidae</taxon>
        <taxon>Trichinella</taxon>
    </lineage>
</organism>
<sequence>MIFQITQIVAIDQCQMKHLDKAKSFCSQTNSKRLFLSRDHVAHRKPVPGHQCWCHLLEQLLAYFQTKLVQVGKICRPSHLQQPLRVRICQQLQVIRQDGAHDGVGFDRHCRASVAWLSIAHFYERRLLQFSNAKDDALATKFVTFNSCRSIHPQGSRQNRIHSPTPPPTLYIRGSPPVNTDTEELLTVELHFKFTEQKKKNKILPSTSQDVRRRVELTGTYDLKVCSNWQKPI</sequence>
<evidence type="ECO:0000313" key="2">
    <source>
        <dbReference type="EMBL" id="KRY77825.1"/>
    </source>
</evidence>
<dbReference type="AlphaFoldDB" id="A0A0V1EVY2"/>
<name>A0A0V1EVY2_TRIPS</name>
<protein>
    <submittedName>
        <fullName evidence="2">Uncharacterized protein</fullName>
    </submittedName>
</protein>
<dbReference type="OrthoDB" id="10419069at2759"/>
<dbReference type="Proteomes" id="UP000054632">
    <property type="component" value="Unassembled WGS sequence"/>
</dbReference>
<proteinExistence type="predicted"/>
<reference evidence="4 5" key="1">
    <citation type="submission" date="2015-01" db="EMBL/GenBank/DDBJ databases">
        <title>Evolution of Trichinella species and genotypes.</title>
        <authorList>
            <person name="Korhonen P.K."/>
            <person name="Edoardo P."/>
            <person name="Giuseppe L.R."/>
            <person name="Gasser R.B."/>
        </authorList>
    </citation>
    <scope>NUCLEOTIDE SEQUENCE [LARGE SCALE GENOMIC DNA]</scope>
    <source>
        <strain evidence="2">ISS13</strain>
        <strain evidence="3">ISS470</strain>
    </source>
</reference>
<comment type="caution">
    <text evidence="2">The sequence shown here is derived from an EMBL/GenBank/DDBJ whole genome shotgun (WGS) entry which is preliminary data.</text>
</comment>
<evidence type="ECO:0000313" key="5">
    <source>
        <dbReference type="Proteomes" id="UP000054995"/>
    </source>
</evidence>
<evidence type="ECO:0000313" key="4">
    <source>
        <dbReference type="Proteomes" id="UP000054632"/>
    </source>
</evidence>
<gene>
    <name evidence="2" type="ORF">T4A_9069</name>
    <name evidence="3" type="ORF">T4D_12285</name>
</gene>
<evidence type="ECO:0000256" key="1">
    <source>
        <dbReference type="SAM" id="MobiDB-lite"/>
    </source>
</evidence>